<sequence length="36" mass="3900">MEIVTSMLSTPDIEMAKIMIIRNISAVLSAIPALLL</sequence>
<dbReference type="AlphaFoldDB" id="A0A645HUN1"/>
<gene>
    <name evidence="1" type="ORF">SDC9_190318</name>
</gene>
<proteinExistence type="predicted"/>
<dbReference type="EMBL" id="VSSQ01100725">
    <property type="protein sequence ID" value="MPN42761.1"/>
    <property type="molecule type" value="Genomic_DNA"/>
</dbReference>
<organism evidence="1">
    <name type="scientific">bioreactor metagenome</name>
    <dbReference type="NCBI Taxonomy" id="1076179"/>
    <lineage>
        <taxon>unclassified sequences</taxon>
        <taxon>metagenomes</taxon>
        <taxon>ecological metagenomes</taxon>
    </lineage>
</organism>
<evidence type="ECO:0000313" key="1">
    <source>
        <dbReference type="EMBL" id="MPN42761.1"/>
    </source>
</evidence>
<reference evidence="1" key="1">
    <citation type="submission" date="2019-08" db="EMBL/GenBank/DDBJ databases">
        <authorList>
            <person name="Kucharzyk K."/>
            <person name="Murdoch R.W."/>
            <person name="Higgins S."/>
            <person name="Loffler F."/>
        </authorList>
    </citation>
    <scope>NUCLEOTIDE SEQUENCE</scope>
</reference>
<comment type="caution">
    <text evidence="1">The sequence shown here is derived from an EMBL/GenBank/DDBJ whole genome shotgun (WGS) entry which is preliminary data.</text>
</comment>
<accession>A0A645HUN1</accession>
<name>A0A645HUN1_9ZZZZ</name>
<protein>
    <submittedName>
        <fullName evidence="1">Uncharacterized protein</fullName>
    </submittedName>
</protein>